<comment type="caution">
    <text evidence="2">The sequence shown here is derived from an EMBL/GenBank/DDBJ whole genome shotgun (WGS) entry which is preliminary data.</text>
</comment>
<feature type="region of interest" description="Disordered" evidence="1">
    <location>
        <begin position="241"/>
        <end position="271"/>
    </location>
</feature>
<dbReference type="AlphaFoldDB" id="A0A9P5ZIB5"/>
<evidence type="ECO:0000313" key="2">
    <source>
        <dbReference type="EMBL" id="KAF9486391.1"/>
    </source>
</evidence>
<reference evidence="2" key="1">
    <citation type="submission" date="2020-11" db="EMBL/GenBank/DDBJ databases">
        <authorList>
            <consortium name="DOE Joint Genome Institute"/>
            <person name="Ahrendt S."/>
            <person name="Riley R."/>
            <person name="Andreopoulos W."/>
            <person name="Labutti K."/>
            <person name="Pangilinan J."/>
            <person name="Ruiz-Duenas F.J."/>
            <person name="Barrasa J.M."/>
            <person name="Sanchez-Garcia M."/>
            <person name="Camarero S."/>
            <person name="Miyauchi S."/>
            <person name="Serrano A."/>
            <person name="Linde D."/>
            <person name="Babiker R."/>
            <person name="Drula E."/>
            <person name="Ayuso-Fernandez I."/>
            <person name="Pacheco R."/>
            <person name="Padilla G."/>
            <person name="Ferreira P."/>
            <person name="Barriuso J."/>
            <person name="Kellner H."/>
            <person name="Castanera R."/>
            <person name="Alfaro M."/>
            <person name="Ramirez L."/>
            <person name="Pisabarro A.G."/>
            <person name="Kuo A."/>
            <person name="Tritt A."/>
            <person name="Lipzen A."/>
            <person name="He G."/>
            <person name="Yan M."/>
            <person name="Ng V."/>
            <person name="Cullen D."/>
            <person name="Martin F."/>
            <person name="Rosso M.-N."/>
            <person name="Henrissat B."/>
            <person name="Hibbett D."/>
            <person name="Martinez A.T."/>
            <person name="Grigoriev I.V."/>
        </authorList>
    </citation>
    <scope>NUCLEOTIDE SEQUENCE</scope>
    <source>
        <strain evidence="2">CIRM-BRFM 674</strain>
    </source>
</reference>
<feature type="compositionally biased region" description="Basic and acidic residues" evidence="1">
    <location>
        <begin position="135"/>
        <end position="150"/>
    </location>
</feature>
<feature type="compositionally biased region" description="Polar residues" evidence="1">
    <location>
        <begin position="403"/>
        <end position="425"/>
    </location>
</feature>
<dbReference type="OrthoDB" id="3229208at2759"/>
<organism evidence="2 3">
    <name type="scientific">Pholiota conissans</name>
    <dbReference type="NCBI Taxonomy" id="109636"/>
    <lineage>
        <taxon>Eukaryota</taxon>
        <taxon>Fungi</taxon>
        <taxon>Dikarya</taxon>
        <taxon>Basidiomycota</taxon>
        <taxon>Agaricomycotina</taxon>
        <taxon>Agaricomycetes</taxon>
        <taxon>Agaricomycetidae</taxon>
        <taxon>Agaricales</taxon>
        <taxon>Agaricineae</taxon>
        <taxon>Strophariaceae</taxon>
        <taxon>Pholiota</taxon>
    </lineage>
</organism>
<accession>A0A9P5ZIB5</accession>
<protein>
    <submittedName>
        <fullName evidence="2">Uncharacterized protein</fullName>
    </submittedName>
</protein>
<feature type="compositionally biased region" description="Basic residues" evidence="1">
    <location>
        <begin position="120"/>
        <end position="134"/>
    </location>
</feature>
<dbReference type="EMBL" id="MU155130">
    <property type="protein sequence ID" value="KAF9486391.1"/>
    <property type="molecule type" value="Genomic_DNA"/>
</dbReference>
<feature type="region of interest" description="Disordered" evidence="1">
    <location>
        <begin position="1"/>
        <end position="216"/>
    </location>
</feature>
<proteinExistence type="predicted"/>
<keyword evidence="3" id="KW-1185">Reference proteome</keyword>
<evidence type="ECO:0000256" key="1">
    <source>
        <dbReference type="SAM" id="MobiDB-lite"/>
    </source>
</evidence>
<feature type="compositionally biased region" description="Acidic residues" evidence="1">
    <location>
        <begin position="83"/>
        <end position="101"/>
    </location>
</feature>
<evidence type="ECO:0000313" key="3">
    <source>
        <dbReference type="Proteomes" id="UP000807469"/>
    </source>
</evidence>
<sequence length="453" mass="48951">MSSFRASPWVTYEPTNPSHRNRQQVPLESDMDDDIDMDAPQISTLREEVTPPPQPPRKVTSVKKRPVAPPPPTLVRSDRVPEDVEEEEDQLIDELIDDDDNGGLPKASPSHIRTGDPGQKRKVSSTKRKPRKSDKKPGEGEKEKKVKEKVSQPTGAHLLAPTMSWFKATPTPSHVDADIINNSALHQTIEPSASKGKKKVSPRKPPTIPRAKVKLAKQKSAIPPLLLEDIGALSESYAGTAASSPVTVQYDQNSPEPENMLHSSPPNSSAQLPDDGIQDINLDAVAIPVYPLPTKPFPVQPPPKIASGFAPLLPLDKSGRKVRRWREANREIRGIAGGRWLARTWVGDKESDYTSFANNSSVHVRLTDDKTSGSVTLPKLSSVSISGPVSSKALGKLKKSASTITSANPSRAPSVNPDTPINTSAVRAPTKMRLLQLAPSSEGGDSDMAPPTA</sequence>
<gene>
    <name evidence="2" type="ORF">BDN70DRAFT_926640</name>
</gene>
<dbReference type="Proteomes" id="UP000807469">
    <property type="component" value="Unassembled WGS sequence"/>
</dbReference>
<name>A0A9P5ZIB5_9AGAR</name>
<feature type="compositionally biased region" description="Polar residues" evidence="1">
    <location>
        <begin position="180"/>
        <end position="191"/>
    </location>
</feature>
<feature type="region of interest" description="Disordered" evidence="1">
    <location>
        <begin position="396"/>
        <end position="430"/>
    </location>
</feature>
<feature type="compositionally biased region" description="Polar residues" evidence="1">
    <location>
        <begin position="13"/>
        <end position="26"/>
    </location>
</feature>